<evidence type="ECO:0000256" key="4">
    <source>
        <dbReference type="ARBA" id="ARBA00022692"/>
    </source>
</evidence>
<feature type="transmembrane region" description="Helical" evidence="7">
    <location>
        <begin position="366"/>
        <end position="390"/>
    </location>
</feature>
<evidence type="ECO:0000256" key="5">
    <source>
        <dbReference type="ARBA" id="ARBA00022989"/>
    </source>
</evidence>
<evidence type="ECO:0000256" key="6">
    <source>
        <dbReference type="ARBA" id="ARBA00023136"/>
    </source>
</evidence>
<feature type="transmembrane region" description="Helical" evidence="7">
    <location>
        <begin position="15"/>
        <end position="40"/>
    </location>
</feature>
<dbReference type="InterPro" id="IPR010290">
    <property type="entry name" value="TM_effector"/>
</dbReference>
<organism evidence="8 9">
    <name type="scientific">Pseudomonas duriflava</name>
    <dbReference type="NCBI Taxonomy" id="459528"/>
    <lineage>
        <taxon>Bacteria</taxon>
        <taxon>Pseudomonadati</taxon>
        <taxon>Pseudomonadota</taxon>
        <taxon>Gammaproteobacteria</taxon>
        <taxon>Pseudomonadales</taxon>
        <taxon>Pseudomonadaceae</taxon>
        <taxon>Pseudomonas</taxon>
    </lineage>
</organism>
<dbReference type="Pfam" id="PF05977">
    <property type="entry name" value="MFS_3"/>
    <property type="match status" value="1"/>
</dbReference>
<feature type="transmembrane region" description="Helical" evidence="7">
    <location>
        <begin position="286"/>
        <end position="319"/>
    </location>
</feature>
<dbReference type="RefSeq" id="WP_145141479.1">
    <property type="nucleotide sequence ID" value="NZ_VLKY01000006.1"/>
</dbReference>
<dbReference type="GO" id="GO:0005886">
    <property type="term" value="C:plasma membrane"/>
    <property type="evidence" value="ECO:0007669"/>
    <property type="project" value="UniProtKB-SubCell"/>
</dbReference>
<keyword evidence="6 7" id="KW-0472">Membrane</keyword>
<keyword evidence="4 7" id="KW-0812">Transmembrane</keyword>
<accession>A0A562QC43</accession>
<evidence type="ECO:0000313" key="9">
    <source>
        <dbReference type="Proteomes" id="UP000316905"/>
    </source>
</evidence>
<evidence type="ECO:0000313" key="8">
    <source>
        <dbReference type="EMBL" id="TWI54283.1"/>
    </source>
</evidence>
<dbReference type="AlphaFoldDB" id="A0A562QC43"/>
<evidence type="ECO:0000256" key="1">
    <source>
        <dbReference type="ARBA" id="ARBA00004651"/>
    </source>
</evidence>
<feature type="transmembrane region" description="Helical" evidence="7">
    <location>
        <begin position="103"/>
        <end position="121"/>
    </location>
</feature>
<sequence>MSTEPLYLRRHRPFVAFWFARVCTASGFQMLTVAIGWHMYSLTHDVLDLGLVGLVEFLPRVLFMLHTGHVADRYDRRKVAALCQTGQALTALALVVGSLNEQVTRELIFILAFVLGACRAFEMPATQALLPNIVPASLFPRAVAASASAMQGATIVSPALGGLLYAFGSFWVYAPSMALYLAAITLMLSLPARAQKPRQEKASLNSLLAGIRFIRSRRDVFGAISLDLFAVLLGGATALLPVFARDILLTGPWGLGLLRSAPAVGALLMSFWLARFPIERNVGRTMFTAVGVFGVATIAFGLSTSFWFSLAVLAVLGAADMISMVIRGAFVQLETPDEMRGRVSAVNGLFIGASNQLGEFESGVTAAWFGTVPAVVLGGTGTLVIAGLWIKLFPTLARRDHLHTPKIE</sequence>
<keyword evidence="3" id="KW-1003">Cell membrane</keyword>
<dbReference type="CDD" id="cd06173">
    <property type="entry name" value="MFS_MefA_like"/>
    <property type="match status" value="1"/>
</dbReference>
<comment type="subcellular location">
    <subcellularLocation>
        <location evidence="1">Cell membrane</location>
        <topology evidence="1">Multi-pass membrane protein</topology>
    </subcellularLocation>
</comment>
<feature type="transmembrane region" description="Helical" evidence="7">
    <location>
        <begin position="170"/>
        <end position="190"/>
    </location>
</feature>
<dbReference type="SUPFAM" id="SSF103473">
    <property type="entry name" value="MFS general substrate transporter"/>
    <property type="match status" value="1"/>
</dbReference>
<feature type="transmembrane region" description="Helical" evidence="7">
    <location>
        <begin position="256"/>
        <end position="274"/>
    </location>
</feature>
<keyword evidence="5 7" id="KW-1133">Transmembrane helix</keyword>
<dbReference type="EMBL" id="VLKY01000006">
    <property type="protein sequence ID" value="TWI54283.1"/>
    <property type="molecule type" value="Genomic_DNA"/>
</dbReference>
<keyword evidence="9" id="KW-1185">Reference proteome</keyword>
<dbReference type="Gene3D" id="1.20.1250.20">
    <property type="entry name" value="MFS general substrate transporter like domains"/>
    <property type="match status" value="1"/>
</dbReference>
<dbReference type="InterPro" id="IPR036259">
    <property type="entry name" value="MFS_trans_sf"/>
</dbReference>
<comment type="caution">
    <text evidence="8">The sequence shown here is derived from an EMBL/GenBank/DDBJ whole genome shotgun (WGS) entry which is preliminary data.</text>
</comment>
<proteinExistence type="predicted"/>
<reference evidence="8 9" key="1">
    <citation type="journal article" date="2015" name="Stand. Genomic Sci.">
        <title>Genomic Encyclopedia of Bacterial and Archaeal Type Strains, Phase III: the genomes of soil and plant-associated and newly described type strains.</title>
        <authorList>
            <person name="Whitman W.B."/>
            <person name="Woyke T."/>
            <person name="Klenk H.P."/>
            <person name="Zhou Y."/>
            <person name="Lilburn T.G."/>
            <person name="Beck B.J."/>
            <person name="De Vos P."/>
            <person name="Vandamme P."/>
            <person name="Eisen J.A."/>
            <person name="Garrity G."/>
            <person name="Hugenholtz P."/>
            <person name="Kyrpides N.C."/>
        </authorList>
    </citation>
    <scope>NUCLEOTIDE SEQUENCE [LARGE SCALE GENOMIC DNA]</scope>
    <source>
        <strain evidence="8 9">CGMCC 1.6858</strain>
    </source>
</reference>
<evidence type="ECO:0000256" key="7">
    <source>
        <dbReference type="SAM" id="Phobius"/>
    </source>
</evidence>
<gene>
    <name evidence="8" type="ORF">IQ22_02146</name>
</gene>
<keyword evidence="2" id="KW-0813">Transport</keyword>
<evidence type="ECO:0000256" key="2">
    <source>
        <dbReference type="ARBA" id="ARBA00022448"/>
    </source>
</evidence>
<evidence type="ECO:0000256" key="3">
    <source>
        <dbReference type="ARBA" id="ARBA00022475"/>
    </source>
</evidence>
<dbReference type="OrthoDB" id="7283966at2"/>
<feature type="transmembrane region" description="Helical" evidence="7">
    <location>
        <begin position="220"/>
        <end position="244"/>
    </location>
</feature>
<dbReference type="PANTHER" id="PTHR23513">
    <property type="entry name" value="INTEGRAL MEMBRANE EFFLUX PROTEIN-RELATED"/>
    <property type="match status" value="1"/>
</dbReference>
<protein>
    <submittedName>
        <fullName evidence="8">Putative MFS family arabinose efflux permease</fullName>
    </submittedName>
</protein>
<feature type="transmembrane region" description="Helical" evidence="7">
    <location>
        <begin position="46"/>
        <end position="67"/>
    </location>
</feature>
<dbReference type="Proteomes" id="UP000316905">
    <property type="component" value="Unassembled WGS sequence"/>
</dbReference>
<dbReference type="PANTHER" id="PTHR23513:SF9">
    <property type="entry name" value="ENTEROBACTIN EXPORTER ENTS"/>
    <property type="match status" value="1"/>
</dbReference>
<name>A0A562QC43_9PSED</name>